<sequence length="24" mass="2957">MDQQSFSSLDYAHKKKRTKREIFL</sequence>
<reference evidence="1" key="1">
    <citation type="submission" date="2018-06" db="EMBL/GenBank/DDBJ databases">
        <authorList>
            <person name="Zhirakovskaya E."/>
        </authorList>
    </citation>
    <scope>NUCLEOTIDE SEQUENCE</scope>
</reference>
<dbReference type="EMBL" id="UOED01000032">
    <property type="protein sequence ID" value="VAV88374.1"/>
    <property type="molecule type" value="Genomic_DNA"/>
</dbReference>
<organism evidence="1">
    <name type="scientific">hydrothermal vent metagenome</name>
    <dbReference type="NCBI Taxonomy" id="652676"/>
    <lineage>
        <taxon>unclassified sequences</taxon>
        <taxon>metagenomes</taxon>
        <taxon>ecological metagenomes</taxon>
    </lineage>
</organism>
<feature type="non-terminal residue" evidence="1">
    <location>
        <position position="24"/>
    </location>
</feature>
<dbReference type="AlphaFoldDB" id="A0A3B0R4H3"/>
<accession>A0A3B0R4H3</accession>
<gene>
    <name evidence="1" type="ORF">MNBD_ALPHA02-59</name>
</gene>
<proteinExistence type="predicted"/>
<protein>
    <submittedName>
        <fullName evidence="1">Uncharacterized protein</fullName>
    </submittedName>
</protein>
<name>A0A3B0R4H3_9ZZZZ</name>
<evidence type="ECO:0000313" key="1">
    <source>
        <dbReference type="EMBL" id="VAV88374.1"/>
    </source>
</evidence>